<keyword evidence="9" id="KW-1185">Reference proteome</keyword>
<dbReference type="InterPro" id="IPR058924">
    <property type="entry name" value="AGPR_dimerisation_dom"/>
</dbReference>
<evidence type="ECO:0000256" key="1">
    <source>
        <dbReference type="ARBA" id="ARBA00022490"/>
    </source>
</evidence>
<dbReference type="SUPFAM" id="SSF55347">
    <property type="entry name" value="Glyceraldehyde-3-phosphate dehydrogenase-like, C-terminal domain"/>
    <property type="match status" value="1"/>
</dbReference>
<sequence>MSKYKVFIDGQVGTTGLQILERLSSHPSIDILTVAHELRKSKEAKLKLMQEADVTILCLPDDAAKESAALAEQAGCRVLDASTAHRINDEWVYGLPELTANQRDLIRQSSKVANPGCYATGAILLLKPLEGLVSLDDITINAISGVSGGGNQLIAKYENGGPAYGVYSFNKSHKHIPEIMKWANLESAPLFIPSVANYQQGMLVFVPLRHVTADKATAIHNKFCEHYANEPFITVNDLNVANADTDFGFITPHGVEGKNSVEISMFTIDGADNALLVAKFDNLGKGASGAAVQNLNIMLGLDESICVEI</sequence>
<gene>
    <name evidence="8" type="primary">argC</name>
    <name evidence="8" type="ORF">F9817_17490</name>
</gene>
<organism evidence="8 9">
    <name type="scientific">Vibrio eleionomae</name>
    <dbReference type="NCBI Taxonomy" id="2653505"/>
    <lineage>
        <taxon>Bacteria</taxon>
        <taxon>Pseudomonadati</taxon>
        <taxon>Pseudomonadota</taxon>
        <taxon>Gammaproteobacteria</taxon>
        <taxon>Vibrionales</taxon>
        <taxon>Vibrionaceae</taxon>
        <taxon>Vibrio</taxon>
    </lineage>
</organism>
<dbReference type="PANTHER" id="PTHR32338:SF10">
    <property type="entry name" value="N-ACETYL-GAMMA-GLUTAMYL-PHOSPHATE REDUCTASE, CHLOROPLASTIC-RELATED"/>
    <property type="match status" value="1"/>
</dbReference>
<dbReference type="GO" id="GO:0003942">
    <property type="term" value="F:N-acetyl-gamma-glutamyl-phosphate reductase activity"/>
    <property type="evidence" value="ECO:0007669"/>
    <property type="project" value="UniProtKB-EC"/>
</dbReference>
<dbReference type="GO" id="GO:0051287">
    <property type="term" value="F:NAD binding"/>
    <property type="evidence" value="ECO:0007669"/>
    <property type="project" value="InterPro"/>
</dbReference>
<dbReference type="NCBIfam" id="TIGR01851">
    <property type="entry name" value="argC_other"/>
    <property type="match status" value="1"/>
</dbReference>
<dbReference type="Gene3D" id="3.40.50.720">
    <property type="entry name" value="NAD(P)-binding Rossmann-like Domain"/>
    <property type="match status" value="1"/>
</dbReference>
<evidence type="ECO:0000259" key="7">
    <source>
        <dbReference type="SMART" id="SM00859"/>
    </source>
</evidence>
<dbReference type="RefSeq" id="WP_161157454.1">
    <property type="nucleotide sequence ID" value="NZ_WEKT01000042.1"/>
</dbReference>
<evidence type="ECO:0000256" key="6">
    <source>
        <dbReference type="PROSITE-ProRule" id="PRU10010"/>
    </source>
</evidence>
<keyword evidence="1" id="KW-0963">Cytoplasm</keyword>
<evidence type="ECO:0000256" key="3">
    <source>
        <dbReference type="ARBA" id="ARBA00022605"/>
    </source>
</evidence>
<dbReference type="PANTHER" id="PTHR32338">
    <property type="entry name" value="N-ACETYL-GAMMA-GLUTAMYL-PHOSPHATE REDUCTASE, CHLOROPLASTIC-RELATED-RELATED"/>
    <property type="match status" value="1"/>
</dbReference>
<comment type="caution">
    <text evidence="8">The sequence shown here is derived from an EMBL/GenBank/DDBJ whole genome shotgun (WGS) entry which is preliminary data.</text>
</comment>
<dbReference type="SUPFAM" id="SSF51735">
    <property type="entry name" value="NAD(P)-binding Rossmann-fold domains"/>
    <property type="match status" value="1"/>
</dbReference>
<keyword evidence="4" id="KW-0521">NADP</keyword>
<accession>A0A7X4RW95</accession>
<dbReference type="EC" id="1.2.1.38" evidence="8"/>
<dbReference type="Proteomes" id="UP000462621">
    <property type="component" value="Unassembled WGS sequence"/>
</dbReference>
<keyword evidence="3" id="KW-0028">Amino-acid biosynthesis</keyword>
<evidence type="ECO:0000313" key="8">
    <source>
        <dbReference type="EMBL" id="MZI94974.1"/>
    </source>
</evidence>
<protein>
    <submittedName>
        <fullName evidence="8">N-acetyl-gamma-glutamyl-phosphate reductase</fullName>
        <ecNumber evidence="8">1.2.1.38</ecNumber>
    </submittedName>
</protein>
<dbReference type="Gene3D" id="3.30.360.10">
    <property type="entry name" value="Dihydrodipicolinate Reductase, domain 2"/>
    <property type="match status" value="1"/>
</dbReference>
<dbReference type="GO" id="GO:0005737">
    <property type="term" value="C:cytoplasm"/>
    <property type="evidence" value="ECO:0007669"/>
    <property type="project" value="InterPro"/>
</dbReference>
<keyword evidence="5 8" id="KW-0560">Oxidoreductase</keyword>
<dbReference type="AlphaFoldDB" id="A0A7X4RW95"/>
<name>A0A7X4RW95_9VIBR</name>
<evidence type="ECO:0000256" key="2">
    <source>
        <dbReference type="ARBA" id="ARBA00022571"/>
    </source>
</evidence>
<evidence type="ECO:0000256" key="5">
    <source>
        <dbReference type="ARBA" id="ARBA00023002"/>
    </source>
</evidence>
<dbReference type="InterPro" id="IPR036291">
    <property type="entry name" value="NAD(P)-bd_dom_sf"/>
</dbReference>
<feature type="domain" description="Semialdehyde dehydrogenase NAD-binding" evidence="7">
    <location>
        <begin position="5"/>
        <end position="106"/>
    </location>
</feature>
<dbReference type="EMBL" id="WEKT01000042">
    <property type="protein sequence ID" value="MZI94974.1"/>
    <property type="molecule type" value="Genomic_DNA"/>
</dbReference>
<dbReference type="Pfam" id="PF22698">
    <property type="entry name" value="Semialdhyde_dhC_1"/>
    <property type="match status" value="1"/>
</dbReference>
<reference evidence="8 9" key="1">
    <citation type="submission" date="2019-10" db="EMBL/GenBank/DDBJ databases">
        <title>Vibrio sp. nov. isolated from a shrimp pond.</title>
        <authorList>
            <person name="Gomez-Gil B."/>
            <person name="Enciso-Ibarra J."/>
            <person name="Enciso-Ibarra K."/>
            <person name="Bolan-Mejia C."/>
        </authorList>
    </citation>
    <scope>NUCLEOTIDE SEQUENCE [LARGE SCALE GENOMIC DNA]</scope>
    <source>
        <strain evidence="8 9">CAIM 722</strain>
    </source>
</reference>
<keyword evidence="2" id="KW-0055">Arginine biosynthesis</keyword>
<dbReference type="InterPro" id="IPR010136">
    <property type="entry name" value="AGPR_type-2"/>
</dbReference>
<dbReference type="CDD" id="cd23935">
    <property type="entry name" value="AGPR_2_C"/>
    <property type="match status" value="1"/>
</dbReference>
<evidence type="ECO:0000256" key="4">
    <source>
        <dbReference type="ARBA" id="ARBA00022857"/>
    </source>
</evidence>
<evidence type="ECO:0000313" key="9">
    <source>
        <dbReference type="Proteomes" id="UP000462621"/>
    </source>
</evidence>
<dbReference type="PROSITE" id="PS01224">
    <property type="entry name" value="ARGC"/>
    <property type="match status" value="1"/>
</dbReference>
<dbReference type="SMART" id="SM00859">
    <property type="entry name" value="Semialdhyde_dh"/>
    <property type="match status" value="1"/>
</dbReference>
<dbReference type="InterPro" id="IPR023013">
    <property type="entry name" value="AGPR_AS"/>
</dbReference>
<dbReference type="GO" id="GO:0006526">
    <property type="term" value="P:L-arginine biosynthetic process"/>
    <property type="evidence" value="ECO:0007669"/>
    <property type="project" value="UniProtKB-KW"/>
</dbReference>
<dbReference type="Pfam" id="PF01118">
    <property type="entry name" value="Semialdhyde_dh"/>
    <property type="match status" value="1"/>
</dbReference>
<proteinExistence type="predicted"/>
<feature type="active site" evidence="6">
    <location>
        <position position="117"/>
    </location>
</feature>
<dbReference type="InterPro" id="IPR050085">
    <property type="entry name" value="AGPR"/>
</dbReference>
<dbReference type="InterPro" id="IPR000534">
    <property type="entry name" value="Semialdehyde_DH_NAD-bd"/>
</dbReference>